<organism evidence="3 4">
    <name type="scientific">Lysobacter enzymogenes</name>
    <dbReference type="NCBI Taxonomy" id="69"/>
    <lineage>
        <taxon>Bacteria</taxon>
        <taxon>Pseudomonadati</taxon>
        <taxon>Pseudomonadota</taxon>
        <taxon>Gammaproteobacteria</taxon>
        <taxon>Lysobacterales</taxon>
        <taxon>Lysobacteraceae</taxon>
        <taxon>Lysobacter</taxon>
    </lineage>
</organism>
<evidence type="ECO:0000313" key="4">
    <source>
        <dbReference type="Proteomes" id="UP000061569"/>
    </source>
</evidence>
<feature type="signal peptide" evidence="2">
    <location>
        <begin position="1"/>
        <end position="30"/>
    </location>
</feature>
<reference evidence="3 4" key="1">
    <citation type="submission" date="2015-11" db="EMBL/GenBank/DDBJ databases">
        <title>Genome sequences of Lysobacter enzymogenes strain C3 and Lysobacter antibioticus ATCC 29479.</title>
        <authorList>
            <person name="Kobayashi D.Y."/>
        </authorList>
    </citation>
    <scope>NUCLEOTIDE SEQUENCE [LARGE SCALE GENOMIC DNA]</scope>
    <source>
        <strain evidence="3 4">C3</strain>
    </source>
</reference>
<accession>A0A0S2DAA4</accession>
<feature type="compositionally biased region" description="Low complexity" evidence="1">
    <location>
        <begin position="402"/>
        <end position="437"/>
    </location>
</feature>
<dbReference type="EMBL" id="CP013140">
    <property type="protein sequence ID" value="ALN55463.1"/>
    <property type="molecule type" value="Genomic_DNA"/>
</dbReference>
<gene>
    <name evidence="3" type="ORF">GLE_0104</name>
</gene>
<evidence type="ECO:0000256" key="1">
    <source>
        <dbReference type="SAM" id="MobiDB-lite"/>
    </source>
</evidence>
<feature type="compositionally biased region" description="Basic and acidic residues" evidence="1">
    <location>
        <begin position="378"/>
        <end position="390"/>
    </location>
</feature>
<dbReference type="Proteomes" id="UP000061569">
    <property type="component" value="Chromosome"/>
</dbReference>
<dbReference type="PATRIC" id="fig|69.6.peg.108"/>
<protein>
    <recommendedName>
        <fullName evidence="5">Lipoprotein</fullName>
    </recommendedName>
</protein>
<sequence>MSLVRRAGAAVLTTAVLLAAAGCGPDPAPAETVPTLPAQAVTQLVSDLRRNDLAGYARHAVPPELHQRLEQAWSQGRTVWPLTELPLDDRFASFIAALAEQDAERKLVATYRRQFAGADTELRSAAKTLGLFASQYVRSEPGYSETERDHHAQLIEALSGWAQTAPLGDSQRAREAIPQLVSAARATGLAGPDGFAKAGMDRSLRRLGPFAERLKQVLGQYGLGLDAALDSVDASLAEQTGDTARVRVRYQLAGQPVDAYVLVERIDGRWYLSDVLRHARAEAEATSKPAPSATMAQRLAALAKVQARAPSAVPAKPAAAPAPAVPAVPATVAGDQAGAAPGAVPGAATEELKPVGAAVPAATEVRPEGAGKAAGARPAERALPEGKPAEARPSAADGRTGAGAKPAAGEAKPAAAGKSFPAEAKPASRSAAKPAAATGEPPKPR</sequence>
<evidence type="ECO:0008006" key="5">
    <source>
        <dbReference type="Google" id="ProtNLM"/>
    </source>
</evidence>
<feature type="chain" id="PRO_5006594849" description="Lipoprotein" evidence="2">
    <location>
        <begin position="31"/>
        <end position="445"/>
    </location>
</feature>
<dbReference type="PROSITE" id="PS51257">
    <property type="entry name" value="PROKAR_LIPOPROTEIN"/>
    <property type="match status" value="1"/>
</dbReference>
<dbReference type="AlphaFoldDB" id="A0A0S2DAA4"/>
<keyword evidence="2" id="KW-0732">Signal</keyword>
<evidence type="ECO:0000313" key="3">
    <source>
        <dbReference type="EMBL" id="ALN55463.1"/>
    </source>
</evidence>
<name>A0A0S2DAA4_LYSEN</name>
<proteinExistence type="predicted"/>
<feature type="region of interest" description="Disordered" evidence="1">
    <location>
        <begin position="363"/>
        <end position="445"/>
    </location>
</feature>
<evidence type="ECO:0000256" key="2">
    <source>
        <dbReference type="SAM" id="SignalP"/>
    </source>
</evidence>
<dbReference type="KEGG" id="lez:GLE_0104"/>